<feature type="transmembrane region" description="Helical" evidence="1">
    <location>
        <begin position="184"/>
        <end position="204"/>
    </location>
</feature>
<evidence type="ECO:0000313" key="3">
    <source>
        <dbReference type="Proteomes" id="UP000321058"/>
    </source>
</evidence>
<feature type="transmembrane region" description="Helical" evidence="1">
    <location>
        <begin position="118"/>
        <end position="136"/>
    </location>
</feature>
<feature type="transmembrane region" description="Helical" evidence="1">
    <location>
        <begin position="66"/>
        <end position="85"/>
    </location>
</feature>
<dbReference type="AlphaFoldDB" id="A0A512N5V0"/>
<dbReference type="OrthoDB" id="7374357at2"/>
<feature type="transmembrane region" description="Helical" evidence="1">
    <location>
        <begin position="236"/>
        <end position="254"/>
    </location>
</feature>
<dbReference type="Proteomes" id="UP000321058">
    <property type="component" value="Unassembled WGS sequence"/>
</dbReference>
<feature type="transmembrane region" description="Helical" evidence="1">
    <location>
        <begin position="348"/>
        <end position="369"/>
    </location>
</feature>
<keyword evidence="1" id="KW-0812">Transmembrane</keyword>
<evidence type="ECO:0000313" key="2">
    <source>
        <dbReference type="EMBL" id="GEP54338.1"/>
    </source>
</evidence>
<organism evidence="2 3">
    <name type="scientific">Reyranella soli</name>
    <dbReference type="NCBI Taxonomy" id="1230389"/>
    <lineage>
        <taxon>Bacteria</taxon>
        <taxon>Pseudomonadati</taxon>
        <taxon>Pseudomonadota</taxon>
        <taxon>Alphaproteobacteria</taxon>
        <taxon>Hyphomicrobiales</taxon>
        <taxon>Reyranellaceae</taxon>
        <taxon>Reyranella</taxon>
    </lineage>
</organism>
<dbReference type="RefSeq" id="WP_147147792.1">
    <property type="nucleotide sequence ID" value="NZ_BKAJ01000030.1"/>
</dbReference>
<gene>
    <name evidence="2" type="ORF">RSO01_15040</name>
</gene>
<keyword evidence="3" id="KW-1185">Reference proteome</keyword>
<evidence type="ECO:0008006" key="4">
    <source>
        <dbReference type="Google" id="ProtNLM"/>
    </source>
</evidence>
<reference evidence="2 3" key="1">
    <citation type="submission" date="2019-07" db="EMBL/GenBank/DDBJ databases">
        <title>Whole genome shotgun sequence of Reyranella soli NBRC 108950.</title>
        <authorList>
            <person name="Hosoyama A."/>
            <person name="Uohara A."/>
            <person name="Ohji S."/>
            <person name="Ichikawa N."/>
        </authorList>
    </citation>
    <scope>NUCLEOTIDE SEQUENCE [LARGE SCALE GENOMIC DNA]</scope>
    <source>
        <strain evidence="2 3">NBRC 108950</strain>
    </source>
</reference>
<dbReference type="EMBL" id="BKAJ01000030">
    <property type="protein sequence ID" value="GEP54338.1"/>
    <property type="molecule type" value="Genomic_DNA"/>
</dbReference>
<feature type="transmembrane region" description="Helical" evidence="1">
    <location>
        <begin position="266"/>
        <end position="286"/>
    </location>
</feature>
<feature type="transmembrane region" description="Helical" evidence="1">
    <location>
        <begin position="91"/>
        <end position="111"/>
    </location>
</feature>
<evidence type="ECO:0000256" key="1">
    <source>
        <dbReference type="SAM" id="Phobius"/>
    </source>
</evidence>
<feature type="transmembrane region" description="Helical" evidence="1">
    <location>
        <begin position="325"/>
        <end position="342"/>
    </location>
</feature>
<proteinExistence type="predicted"/>
<sequence length="520" mass="57845">MIAWLQNVHIITANGMYKSIQAEPWIADLTRARLDPSNYLYFPLYGALCRLLDWLGIDRGVPWRQFAWLNAFFASLTTTIVYAFVHRLTGSIRAAALAACFHFGCGFVLLLSVISEDIMPGYALVLGAMALAGLWFDRPTHLRVALVGVLFTFGWLIEWRLLFPLLPALVVALALAPERLARRAALISTLIVSIVVVAGIVQLWSERYPGAVGLHDILWTGKGVATGWAGLSWDKAWMMLSGVGNYFLIVGGWVDPLSARHAALPLLVSVALQAAIFLAAVIALWPRRHEPRIRAVAIVFLGTLGAGQVLNFYSQPQDPQMQINVMPWLTVAWALLLGALSLRSRGIVIALAVLSVLPLAWNVGALARFRGGDEAALKAMAALEQRFPPASTVFVYWGFEPITMWQYALWSRTWDWDGKPSDAKFKWIAVDAGAIRHPDWTAEHNAEVLKRDIDLAFDRGHRVVISDVWTWSEAELTGQLGALSAANRASAIWRMLHDNYRAEPAFRDPVAGNYYELRRR</sequence>
<keyword evidence="1" id="KW-0472">Membrane</keyword>
<keyword evidence="1" id="KW-1133">Transmembrane helix</keyword>
<feature type="transmembrane region" description="Helical" evidence="1">
    <location>
        <begin position="292"/>
        <end position="313"/>
    </location>
</feature>
<feature type="transmembrane region" description="Helical" evidence="1">
    <location>
        <begin position="156"/>
        <end position="177"/>
    </location>
</feature>
<name>A0A512N5V0_9HYPH</name>
<comment type="caution">
    <text evidence="2">The sequence shown here is derived from an EMBL/GenBank/DDBJ whole genome shotgun (WGS) entry which is preliminary data.</text>
</comment>
<protein>
    <recommendedName>
        <fullName evidence="4">Glycosyltransferase RgtA/B/C/D-like domain-containing protein</fullName>
    </recommendedName>
</protein>
<accession>A0A512N5V0</accession>